<dbReference type="PANTHER" id="PTHR48228:SF6">
    <property type="entry name" value="L-CARNITINE COA-TRANSFERASE"/>
    <property type="match status" value="1"/>
</dbReference>
<proteinExistence type="predicted"/>
<dbReference type="Proteomes" id="UP001556118">
    <property type="component" value="Unassembled WGS sequence"/>
</dbReference>
<dbReference type="Gene3D" id="3.40.50.10540">
    <property type="entry name" value="Crotonobetainyl-coa:carnitine coa-transferase, domain 1"/>
    <property type="match status" value="2"/>
</dbReference>
<evidence type="ECO:0000313" key="3">
    <source>
        <dbReference type="Proteomes" id="UP001556118"/>
    </source>
</evidence>
<dbReference type="RefSeq" id="WP_367772517.1">
    <property type="nucleotide sequence ID" value="NZ_JBFNXR010000029.1"/>
</dbReference>
<dbReference type="InterPro" id="IPR050509">
    <property type="entry name" value="CoA-transferase_III"/>
</dbReference>
<dbReference type="EMBL" id="JBFNXR010000029">
    <property type="protein sequence ID" value="MEW9855232.1"/>
    <property type="molecule type" value="Genomic_DNA"/>
</dbReference>
<evidence type="ECO:0000256" key="1">
    <source>
        <dbReference type="ARBA" id="ARBA00022679"/>
    </source>
</evidence>
<dbReference type="SUPFAM" id="SSF89796">
    <property type="entry name" value="CoA-transferase family III (CaiB/BaiF)"/>
    <property type="match status" value="2"/>
</dbReference>
<dbReference type="Pfam" id="PF02515">
    <property type="entry name" value="CoA_transf_3"/>
    <property type="match status" value="2"/>
</dbReference>
<reference evidence="2 3" key="1">
    <citation type="submission" date="2024-06" db="EMBL/GenBank/DDBJ databases">
        <title>Novosphingobium rhizovicinus M1R2S20.</title>
        <authorList>
            <person name="Sun J.-Q."/>
        </authorList>
    </citation>
    <scope>NUCLEOTIDE SEQUENCE [LARGE SCALE GENOMIC DNA]</scope>
    <source>
        <strain evidence="2 3">M1R2S20</strain>
    </source>
</reference>
<evidence type="ECO:0000313" key="2">
    <source>
        <dbReference type="EMBL" id="MEW9855232.1"/>
    </source>
</evidence>
<dbReference type="PANTHER" id="PTHR48228">
    <property type="entry name" value="SUCCINYL-COA--D-CITRAMALATE COA-TRANSFERASE"/>
    <property type="match status" value="1"/>
</dbReference>
<comment type="caution">
    <text evidence="2">The sequence shown here is derived from an EMBL/GenBank/DDBJ whole genome shotgun (WGS) entry which is preliminary data.</text>
</comment>
<gene>
    <name evidence="2" type="ORF">ABUH87_08595</name>
</gene>
<dbReference type="Gene3D" id="3.30.1540.10">
    <property type="entry name" value="formyl-coa transferase, domain 3"/>
    <property type="match status" value="2"/>
</dbReference>
<dbReference type="GO" id="GO:0016740">
    <property type="term" value="F:transferase activity"/>
    <property type="evidence" value="ECO:0007669"/>
    <property type="project" value="UniProtKB-KW"/>
</dbReference>
<sequence length="788" mass="84291">MSALKGLRIIELAEHVAGEYCGKLLADFGAELIKIERPQGSPTRHLGPFLGDQPGPERSGLFAYLNTNKQSLVLDVETPEGRARLSDLVAGADAVIDDHGQQWLEAAGLAPDSFLDDYPGVILCSVTPFGLDAPAERAHATDLTVMHASGLGYHTPSAAGPSKPPLKGAGRFHASYEAGLEGALCVAAALHRQERTGRGTFIDVSAQDVLAGRLDYVLGQMIAGDMDVSESRQQFDLGGPAGIFPCRDGFIYIFLSTPAHWRALRTLMGDPEELREFPEDWLERGLTPDRITLCRKHLVLWLAGLDKDQAAAVAQENGITLVPVNNMSDLAKSPQVQHRGYFQKLEHPDAGPTLYPTVGYKLGASAAKIETPAPKLANSAEVAERSARSRALQEPGKGPLAGVRVLELTKVWAGPFAGKLLAFLGAEVIRVESLGSLDVTRTFGVSDMNKAPGFLAVNPQKLSVQIDMKSKEGLRLLKQLAGTCDIVIENMRPGALERLGLGYEALKEVRSNIILSSMSMYGADGPLAYQTGYAPCFVALSGLSSLVGYDGEAPAGMNIRYSDSSFGAAAAFASLVALRHREATGEGQFVDVSAVEILTSLIGDTVMDYSLNGRAASCDGNRHAEMAPHGLYRCAGDDWIAIAAQSDAQWQALAARIGIADELRFATLTQRKASEAELDGIVSEWTRGRDAVQLAEELQAAGVAAAKSANSVDLIGDGHLWARGFYRYVDDQDGNARPVLGPSWQMSDAAEITRAAPRLGEHNAYVLGEIMGLGVEEQERLREAGALR</sequence>
<dbReference type="InterPro" id="IPR044855">
    <property type="entry name" value="CoA-Trfase_III_dom3_sf"/>
</dbReference>
<dbReference type="InterPro" id="IPR023606">
    <property type="entry name" value="CoA-Trfase_III_dom_1_sf"/>
</dbReference>
<accession>A0ABV3RBE8</accession>
<name>A0ABV3RBE8_9SPHN</name>
<keyword evidence="1 2" id="KW-0808">Transferase</keyword>
<protein>
    <submittedName>
        <fullName evidence="2">CaiB/BaiF CoA transferase family protein</fullName>
    </submittedName>
</protein>
<organism evidence="2 3">
    <name type="scientific">Novosphingobium rhizovicinum</name>
    <dbReference type="NCBI Taxonomy" id="3228928"/>
    <lineage>
        <taxon>Bacteria</taxon>
        <taxon>Pseudomonadati</taxon>
        <taxon>Pseudomonadota</taxon>
        <taxon>Alphaproteobacteria</taxon>
        <taxon>Sphingomonadales</taxon>
        <taxon>Sphingomonadaceae</taxon>
        <taxon>Novosphingobium</taxon>
    </lineage>
</organism>
<keyword evidence="3" id="KW-1185">Reference proteome</keyword>
<dbReference type="InterPro" id="IPR003673">
    <property type="entry name" value="CoA-Trfase_fam_III"/>
</dbReference>